<feature type="compositionally biased region" description="Polar residues" evidence="3">
    <location>
        <begin position="1"/>
        <end position="16"/>
    </location>
</feature>
<dbReference type="PANTHER" id="PTHR33101">
    <property type="entry name" value="ROP GUANINE NUCLEOTIDE EXCHANGE FACTOR 1"/>
    <property type="match status" value="1"/>
</dbReference>
<accession>A0ABQ7D7K8</accession>
<feature type="region of interest" description="Disordered" evidence="3">
    <location>
        <begin position="550"/>
        <end position="571"/>
    </location>
</feature>
<keyword evidence="1 2" id="KW-0344">Guanine-nucleotide releasing factor</keyword>
<feature type="compositionally biased region" description="Low complexity" evidence="3">
    <location>
        <begin position="562"/>
        <end position="571"/>
    </location>
</feature>
<comment type="caution">
    <text evidence="5">The sequence shown here is derived from an EMBL/GenBank/DDBJ whole genome shotgun (WGS) entry which is preliminary data.</text>
</comment>
<dbReference type="InterPro" id="IPR005512">
    <property type="entry name" value="PRONE_dom"/>
</dbReference>
<dbReference type="PANTHER" id="PTHR33101:SF67">
    <property type="entry name" value="PRONE DOMAIN-CONTAINING PROTEIN"/>
    <property type="match status" value="1"/>
</dbReference>
<dbReference type="Proteomes" id="UP000266723">
    <property type="component" value="Unassembled WGS sequence"/>
</dbReference>
<feature type="compositionally biased region" description="Basic and acidic residues" evidence="3">
    <location>
        <begin position="528"/>
        <end position="537"/>
    </location>
</feature>
<feature type="region of interest" description="Disordered" evidence="3">
    <location>
        <begin position="507"/>
        <end position="537"/>
    </location>
</feature>
<feature type="region of interest" description="Disordered" evidence="3">
    <location>
        <begin position="1"/>
        <end position="65"/>
    </location>
</feature>
<evidence type="ECO:0000313" key="6">
    <source>
        <dbReference type="Proteomes" id="UP000266723"/>
    </source>
</evidence>
<protein>
    <recommendedName>
        <fullName evidence="4">PRONE domain-containing protein</fullName>
    </recommendedName>
</protein>
<sequence>MFHSLSTRQQQPQTLVVENGDSHLVESKTPESQNSDCFTESPVESMPPMISPLTRPGKRPERQQADTELKDRFAKLLLGEDMSGGGKGVSSALALSNAITNLAASIFGEQTKLQPMPQDRQARWKKEIEWLLSVTDHIVEFVPSQQTSKDGVCTEIMVTRQRGDLLMNIPALRKLDAMLIDTLDNFRGHNEFYYVSRDSEEGKQASNARSNDKWWLPPVKVPPGGLSEPARKMLYFQKDSVTQVQKAAMAINAQVLSEMAIPESYIDSLPKNGRSSLGDSIYKSITEEWFDPAQFLSMLDLSTEHKVLDLKNRIEASVVIWKRKLHLKDNKSSWGSAVSLGKRELFEERAETILILLKQKFPGLPQSSLDISKIQFNKDVGQAVLESYSRILESLAYTVMSRIEDVLYTDSLAQKQALLAEATSDAGRTSETDSESAGSSHSGEETEKLDPHYSKTLLDFMGWSDNSSKSGDKPTKSPSLTPKKLSYLEKLENFNDSLAQKQALLAEATSDAGRTSETDSESAGSSHSGEETEKLDPHYSKTLLDFMGWSDNSSKSGDKPTKSPSLTPKKLSYLEKLENFNGFRSPKERH</sequence>
<evidence type="ECO:0000313" key="5">
    <source>
        <dbReference type="EMBL" id="KAF3567781.1"/>
    </source>
</evidence>
<dbReference type="Gene3D" id="1.20.58.2010">
    <property type="entry name" value="PRONE domain, subdomain 1"/>
    <property type="match status" value="1"/>
</dbReference>
<dbReference type="Gene3D" id="1.20.58.1310">
    <property type="entry name" value="PRONE domain, subdomain 2"/>
    <property type="match status" value="1"/>
</dbReference>
<dbReference type="EMBL" id="QGKV02000759">
    <property type="protein sequence ID" value="KAF3567781.1"/>
    <property type="molecule type" value="Genomic_DNA"/>
</dbReference>
<evidence type="ECO:0000256" key="2">
    <source>
        <dbReference type="PROSITE-ProRule" id="PRU00663"/>
    </source>
</evidence>
<feature type="region of interest" description="Disordered" evidence="3">
    <location>
        <begin position="423"/>
        <end position="450"/>
    </location>
</feature>
<evidence type="ECO:0000259" key="4">
    <source>
        <dbReference type="PROSITE" id="PS51334"/>
    </source>
</evidence>
<evidence type="ECO:0000256" key="3">
    <source>
        <dbReference type="SAM" id="MobiDB-lite"/>
    </source>
</evidence>
<feature type="domain" description="PRONE" evidence="4">
    <location>
        <begin position="57"/>
        <end position="420"/>
    </location>
</feature>
<evidence type="ECO:0000256" key="1">
    <source>
        <dbReference type="ARBA" id="ARBA00022658"/>
    </source>
</evidence>
<dbReference type="InterPro" id="IPR038937">
    <property type="entry name" value="RopGEF"/>
</dbReference>
<dbReference type="Pfam" id="PF03759">
    <property type="entry name" value="PRONE"/>
    <property type="match status" value="1"/>
</dbReference>
<dbReference type="PROSITE" id="PS51334">
    <property type="entry name" value="PRONE"/>
    <property type="match status" value="1"/>
</dbReference>
<organism evidence="5 6">
    <name type="scientific">Brassica cretica</name>
    <name type="common">Mustard</name>
    <dbReference type="NCBI Taxonomy" id="69181"/>
    <lineage>
        <taxon>Eukaryota</taxon>
        <taxon>Viridiplantae</taxon>
        <taxon>Streptophyta</taxon>
        <taxon>Embryophyta</taxon>
        <taxon>Tracheophyta</taxon>
        <taxon>Spermatophyta</taxon>
        <taxon>Magnoliopsida</taxon>
        <taxon>eudicotyledons</taxon>
        <taxon>Gunneridae</taxon>
        <taxon>Pentapetalae</taxon>
        <taxon>rosids</taxon>
        <taxon>malvids</taxon>
        <taxon>Brassicales</taxon>
        <taxon>Brassicaceae</taxon>
        <taxon>Brassiceae</taxon>
        <taxon>Brassica</taxon>
    </lineage>
</organism>
<gene>
    <name evidence="5" type="ORF">DY000_02012177</name>
</gene>
<reference evidence="5 6" key="1">
    <citation type="journal article" date="2020" name="BMC Genomics">
        <title>Intraspecific diversification of the crop wild relative Brassica cretica Lam. using demographic model selection.</title>
        <authorList>
            <person name="Kioukis A."/>
            <person name="Michalopoulou V.A."/>
            <person name="Briers L."/>
            <person name="Pirintsos S."/>
            <person name="Studholme D.J."/>
            <person name="Pavlidis P."/>
            <person name="Sarris P.F."/>
        </authorList>
    </citation>
    <scope>NUCLEOTIDE SEQUENCE [LARGE SCALE GENOMIC DNA]</scope>
    <source>
        <strain evidence="6">cv. PFS-1207/04</strain>
    </source>
</reference>
<proteinExistence type="predicted"/>
<keyword evidence="6" id="KW-1185">Reference proteome</keyword>
<name>A0ABQ7D7K8_BRACR</name>
<feature type="compositionally biased region" description="Basic and acidic residues" evidence="3">
    <location>
        <begin position="20"/>
        <end position="29"/>
    </location>
</feature>